<keyword evidence="3" id="KW-1185">Reference proteome</keyword>
<feature type="non-terminal residue" evidence="2">
    <location>
        <position position="1"/>
    </location>
</feature>
<proteinExistence type="predicted"/>
<feature type="chain" id="PRO_5024843946" evidence="1">
    <location>
        <begin position="28"/>
        <end position="69"/>
    </location>
</feature>
<accession>A0A653C2L1</accession>
<keyword evidence="1" id="KW-0732">Signal</keyword>
<reference evidence="2 3" key="1">
    <citation type="submission" date="2019-01" db="EMBL/GenBank/DDBJ databases">
        <authorList>
            <person name="Sayadi A."/>
        </authorList>
    </citation>
    <scope>NUCLEOTIDE SEQUENCE [LARGE SCALE GENOMIC DNA]</scope>
</reference>
<protein>
    <submittedName>
        <fullName evidence="2">Uncharacterized protein</fullName>
    </submittedName>
</protein>
<gene>
    <name evidence="2" type="ORF">CALMAC_LOCUS5692</name>
</gene>
<feature type="signal peptide" evidence="1">
    <location>
        <begin position="1"/>
        <end position="27"/>
    </location>
</feature>
<dbReference type="Proteomes" id="UP000410492">
    <property type="component" value="Unassembled WGS sequence"/>
</dbReference>
<evidence type="ECO:0000313" key="3">
    <source>
        <dbReference type="Proteomes" id="UP000410492"/>
    </source>
</evidence>
<dbReference type="OrthoDB" id="2418081at2759"/>
<dbReference type="AlphaFoldDB" id="A0A653C2L1"/>
<name>A0A653C2L1_CALMS</name>
<sequence length="69" mass="7810">ASIVRPRAWRLLCIIKFSLFYTRSCYSSITIHVLSVAYHITMSKVNIFPEINVEVPICNYPGLSLSCSS</sequence>
<evidence type="ECO:0000313" key="2">
    <source>
        <dbReference type="EMBL" id="VEN42091.1"/>
    </source>
</evidence>
<organism evidence="2 3">
    <name type="scientific">Callosobruchus maculatus</name>
    <name type="common">Southern cowpea weevil</name>
    <name type="synonym">Pulse bruchid</name>
    <dbReference type="NCBI Taxonomy" id="64391"/>
    <lineage>
        <taxon>Eukaryota</taxon>
        <taxon>Metazoa</taxon>
        <taxon>Ecdysozoa</taxon>
        <taxon>Arthropoda</taxon>
        <taxon>Hexapoda</taxon>
        <taxon>Insecta</taxon>
        <taxon>Pterygota</taxon>
        <taxon>Neoptera</taxon>
        <taxon>Endopterygota</taxon>
        <taxon>Coleoptera</taxon>
        <taxon>Polyphaga</taxon>
        <taxon>Cucujiformia</taxon>
        <taxon>Chrysomeloidea</taxon>
        <taxon>Chrysomelidae</taxon>
        <taxon>Bruchinae</taxon>
        <taxon>Bruchini</taxon>
        <taxon>Callosobruchus</taxon>
    </lineage>
</organism>
<evidence type="ECO:0000256" key="1">
    <source>
        <dbReference type="SAM" id="SignalP"/>
    </source>
</evidence>
<dbReference type="EMBL" id="CAACVG010006833">
    <property type="protein sequence ID" value="VEN42091.1"/>
    <property type="molecule type" value="Genomic_DNA"/>
</dbReference>